<keyword evidence="1" id="KW-1133">Transmembrane helix</keyword>
<feature type="transmembrane region" description="Helical" evidence="1">
    <location>
        <begin position="144"/>
        <end position="166"/>
    </location>
</feature>
<organism evidence="2 3">
    <name type="scientific">Sporosarcina highlanderae</name>
    <dbReference type="NCBI Taxonomy" id="3035916"/>
    <lineage>
        <taxon>Bacteria</taxon>
        <taxon>Bacillati</taxon>
        <taxon>Bacillota</taxon>
        <taxon>Bacilli</taxon>
        <taxon>Bacillales</taxon>
        <taxon>Caryophanaceae</taxon>
        <taxon>Sporosarcina</taxon>
    </lineage>
</organism>
<name>A0ABT8JPB6_9BACL</name>
<dbReference type="EMBL" id="JAROCC010000002">
    <property type="protein sequence ID" value="MDN4606643.1"/>
    <property type="molecule type" value="Genomic_DNA"/>
</dbReference>
<feature type="transmembrane region" description="Helical" evidence="1">
    <location>
        <begin position="60"/>
        <end position="82"/>
    </location>
</feature>
<dbReference type="Pfam" id="PF12730">
    <property type="entry name" value="ABC2_membrane_4"/>
    <property type="match status" value="1"/>
</dbReference>
<dbReference type="Proteomes" id="UP001175097">
    <property type="component" value="Unassembled WGS sequence"/>
</dbReference>
<gene>
    <name evidence="2" type="ORF">P5G49_04030</name>
</gene>
<protein>
    <submittedName>
        <fullName evidence="2">ABC transporter permease</fullName>
    </submittedName>
</protein>
<keyword evidence="3" id="KW-1185">Reference proteome</keyword>
<feature type="transmembrane region" description="Helical" evidence="1">
    <location>
        <begin position="103"/>
        <end position="129"/>
    </location>
</feature>
<evidence type="ECO:0000313" key="3">
    <source>
        <dbReference type="Proteomes" id="UP001175097"/>
    </source>
</evidence>
<keyword evidence="1" id="KW-0812">Transmembrane</keyword>
<accession>A0ABT8JPB6</accession>
<dbReference type="PANTHER" id="PTHR37305:SF1">
    <property type="entry name" value="MEMBRANE PROTEIN"/>
    <property type="match status" value="1"/>
</dbReference>
<dbReference type="PANTHER" id="PTHR37305">
    <property type="entry name" value="INTEGRAL MEMBRANE PROTEIN-RELATED"/>
    <property type="match status" value="1"/>
</dbReference>
<keyword evidence="1" id="KW-0472">Membrane</keyword>
<reference evidence="2" key="1">
    <citation type="submission" date="2023-03" db="EMBL/GenBank/DDBJ databases">
        <title>MT1 and MT2 Draft Genomes of Novel Species.</title>
        <authorList>
            <person name="Venkateswaran K."/>
        </authorList>
    </citation>
    <scope>NUCLEOTIDE SEQUENCE</scope>
    <source>
        <strain evidence="2">F6_3S_P_2</strain>
    </source>
</reference>
<comment type="caution">
    <text evidence="2">The sequence shown here is derived from an EMBL/GenBank/DDBJ whole genome shotgun (WGS) entry which is preliminary data.</text>
</comment>
<sequence>MLKLMQNEWMKLWNKKGTWVMVAIMIVMTAGMMSLMKYISTQNMGGNFTRESMIGDPSSLGGTVLLLTVIVAAGIVASEFSQGTIKMLLTRPVKRWKILTSKFITVNLFGMFLMVIGYVVYILLAIVLFKSGTDQGLSDVWGKSLYMVLLSFGSVFVTSTFAFAVGSVFRSSSLAIGLSLFIYFTGTTISALLAKYEIAKYLLFTHMDLTQFETGMMLVEDMTMPFSLAVLGVYVVVFLVISYTSFVKRDVTA</sequence>
<feature type="transmembrane region" description="Helical" evidence="1">
    <location>
        <begin position="173"/>
        <end position="194"/>
    </location>
</feature>
<evidence type="ECO:0000256" key="1">
    <source>
        <dbReference type="SAM" id="Phobius"/>
    </source>
</evidence>
<dbReference type="RefSeq" id="WP_301242167.1">
    <property type="nucleotide sequence ID" value="NZ_JAROCC010000002.1"/>
</dbReference>
<proteinExistence type="predicted"/>
<evidence type="ECO:0000313" key="2">
    <source>
        <dbReference type="EMBL" id="MDN4606643.1"/>
    </source>
</evidence>
<feature type="transmembrane region" description="Helical" evidence="1">
    <location>
        <begin position="226"/>
        <end position="247"/>
    </location>
</feature>
<feature type="transmembrane region" description="Helical" evidence="1">
    <location>
        <begin position="20"/>
        <end position="40"/>
    </location>
</feature>